<dbReference type="GO" id="GO:0016887">
    <property type="term" value="F:ATP hydrolysis activity"/>
    <property type="evidence" value="ECO:0007669"/>
    <property type="project" value="InterPro"/>
</dbReference>
<evidence type="ECO:0000259" key="8">
    <source>
        <dbReference type="SMART" id="SM00968"/>
    </source>
</evidence>
<proteinExistence type="inferred from homology"/>
<evidence type="ECO:0000256" key="6">
    <source>
        <dbReference type="HAMAP-Rule" id="MF_01894"/>
    </source>
</evidence>
<evidence type="ECO:0000256" key="5">
    <source>
        <dbReference type="ARBA" id="ARBA00023125"/>
    </source>
</evidence>
<name>A0AB35T354_RUBRA</name>
<dbReference type="EMBL" id="JAWXXX010000001">
    <property type="protein sequence ID" value="MDX5894081.1"/>
    <property type="molecule type" value="Genomic_DNA"/>
</dbReference>
<evidence type="ECO:0000256" key="3">
    <source>
        <dbReference type="ARBA" id="ARBA00022840"/>
    </source>
</evidence>
<comment type="similarity">
    <text evidence="6">Belongs to the SMC family.</text>
</comment>
<dbReference type="GO" id="GO:0030261">
    <property type="term" value="P:chromosome condensation"/>
    <property type="evidence" value="ECO:0007669"/>
    <property type="project" value="InterPro"/>
</dbReference>
<comment type="function">
    <text evidence="6">Required for chromosome condensation and partitioning.</text>
</comment>
<keyword evidence="1 6" id="KW-0963">Cytoplasm</keyword>
<dbReference type="GO" id="GO:0005524">
    <property type="term" value="F:ATP binding"/>
    <property type="evidence" value="ECO:0007669"/>
    <property type="project" value="UniProtKB-UniRule"/>
</dbReference>
<dbReference type="InterPro" id="IPR024704">
    <property type="entry name" value="SMC"/>
</dbReference>
<dbReference type="InterPro" id="IPR027417">
    <property type="entry name" value="P-loop_NTPase"/>
</dbReference>
<feature type="binding site" evidence="6">
    <location>
        <begin position="31"/>
        <end position="38"/>
    </location>
    <ligand>
        <name>ATP</name>
        <dbReference type="ChEBI" id="CHEBI:30616"/>
    </ligand>
</feature>
<feature type="compositionally biased region" description="Basic and acidic residues" evidence="7">
    <location>
        <begin position="350"/>
        <end position="360"/>
    </location>
</feature>
<feature type="compositionally biased region" description="Basic and acidic residues" evidence="7">
    <location>
        <begin position="864"/>
        <end position="886"/>
    </location>
</feature>
<dbReference type="RefSeq" id="WP_038681616.1">
    <property type="nucleotide sequence ID" value="NZ_CP007514.1"/>
</dbReference>
<feature type="coiled-coil region" evidence="6">
    <location>
        <begin position="688"/>
        <end position="729"/>
    </location>
</feature>
<evidence type="ECO:0000256" key="2">
    <source>
        <dbReference type="ARBA" id="ARBA00022741"/>
    </source>
</evidence>
<dbReference type="SUPFAM" id="SSF75553">
    <property type="entry name" value="Smc hinge domain"/>
    <property type="match status" value="1"/>
</dbReference>
<dbReference type="GO" id="GO:0006260">
    <property type="term" value="P:DNA replication"/>
    <property type="evidence" value="ECO:0007669"/>
    <property type="project" value="UniProtKB-UniRule"/>
</dbReference>
<dbReference type="SUPFAM" id="SSF52540">
    <property type="entry name" value="P-loop containing nucleoside triphosphate hydrolases"/>
    <property type="match status" value="1"/>
</dbReference>
<keyword evidence="4 6" id="KW-0175">Coiled coil</keyword>
<dbReference type="SMART" id="SM00968">
    <property type="entry name" value="SMC_hinge"/>
    <property type="match status" value="1"/>
</dbReference>
<dbReference type="PANTHER" id="PTHR43977">
    <property type="entry name" value="STRUCTURAL MAINTENANCE OF CHROMOSOMES PROTEIN 3"/>
    <property type="match status" value="1"/>
</dbReference>
<comment type="subcellular location">
    <subcellularLocation>
        <location evidence="6">Cytoplasm</location>
    </subcellularLocation>
</comment>
<evidence type="ECO:0000313" key="10">
    <source>
        <dbReference type="Proteomes" id="UP001281130"/>
    </source>
</evidence>
<dbReference type="GO" id="GO:0005737">
    <property type="term" value="C:cytoplasm"/>
    <property type="evidence" value="ECO:0007669"/>
    <property type="project" value="UniProtKB-SubCell"/>
</dbReference>
<evidence type="ECO:0000313" key="9">
    <source>
        <dbReference type="EMBL" id="MDX5894081.1"/>
    </source>
</evidence>
<keyword evidence="3 6" id="KW-0067">ATP-binding</keyword>
<organism evidence="9 10">
    <name type="scientific">Rubrobacter radiotolerans</name>
    <name type="common">Arthrobacter radiotolerans</name>
    <dbReference type="NCBI Taxonomy" id="42256"/>
    <lineage>
        <taxon>Bacteria</taxon>
        <taxon>Bacillati</taxon>
        <taxon>Actinomycetota</taxon>
        <taxon>Rubrobacteria</taxon>
        <taxon>Rubrobacterales</taxon>
        <taxon>Rubrobacteraceae</taxon>
        <taxon>Rubrobacter</taxon>
    </lineage>
</organism>
<feature type="region of interest" description="Disordered" evidence="7">
    <location>
        <begin position="350"/>
        <end position="378"/>
    </location>
</feature>
<dbReference type="InterPro" id="IPR010935">
    <property type="entry name" value="SMC_hinge"/>
</dbReference>
<dbReference type="Gene3D" id="1.10.287.1490">
    <property type="match status" value="1"/>
</dbReference>
<dbReference type="GO" id="GO:0007059">
    <property type="term" value="P:chromosome segregation"/>
    <property type="evidence" value="ECO:0007669"/>
    <property type="project" value="UniProtKB-UniRule"/>
</dbReference>
<dbReference type="GO" id="GO:0005694">
    <property type="term" value="C:chromosome"/>
    <property type="evidence" value="ECO:0007669"/>
    <property type="project" value="InterPro"/>
</dbReference>
<dbReference type="GO" id="GO:0003677">
    <property type="term" value="F:DNA binding"/>
    <property type="evidence" value="ECO:0007669"/>
    <property type="project" value="UniProtKB-UniRule"/>
</dbReference>
<evidence type="ECO:0000256" key="4">
    <source>
        <dbReference type="ARBA" id="ARBA00023054"/>
    </source>
</evidence>
<keyword evidence="5 6" id="KW-0238">DNA-binding</keyword>
<reference evidence="9" key="1">
    <citation type="submission" date="2023-11" db="EMBL/GenBank/DDBJ databases">
        <title>MicrobeMod: A computational toolkit for identifying prokaryotic methylation and restriction-modification with nanopore sequencing.</title>
        <authorList>
            <person name="Crits-Christoph A."/>
            <person name="Kang S.C."/>
            <person name="Lee H."/>
            <person name="Ostrov N."/>
        </authorList>
    </citation>
    <scope>NUCLEOTIDE SEQUENCE</scope>
    <source>
        <strain evidence="9">ATCC 51242</strain>
    </source>
</reference>
<dbReference type="AlphaFoldDB" id="A0AB35T354"/>
<dbReference type="Proteomes" id="UP001281130">
    <property type="component" value="Unassembled WGS sequence"/>
</dbReference>
<dbReference type="Gene3D" id="3.40.50.300">
    <property type="entry name" value="P-loop containing nucleotide triphosphate hydrolases"/>
    <property type="match status" value="2"/>
</dbReference>
<dbReference type="HAMAP" id="MF_01894">
    <property type="entry name" value="Smc_prok"/>
    <property type="match status" value="1"/>
</dbReference>
<dbReference type="InterPro" id="IPR011890">
    <property type="entry name" value="SMC_prok"/>
</dbReference>
<dbReference type="GO" id="GO:0007062">
    <property type="term" value="P:sister chromatid cohesion"/>
    <property type="evidence" value="ECO:0007669"/>
    <property type="project" value="InterPro"/>
</dbReference>
<evidence type="ECO:0000256" key="7">
    <source>
        <dbReference type="SAM" id="MobiDB-lite"/>
    </source>
</evidence>
<comment type="caution">
    <text evidence="9">The sequence shown here is derived from an EMBL/GenBank/DDBJ whole genome shotgun (WGS) entry which is preliminary data.</text>
</comment>
<dbReference type="PIRSF" id="PIRSF005719">
    <property type="entry name" value="SMC"/>
    <property type="match status" value="1"/>
</dbReference>
<accession>A0AB35T354</accession>
<dbReference type="InterPro" id="IPR003395">
    <property type="entry name" value="RecF/RecN/SMC_N"/>
</dbReference>
<dbReference type="Pfam" id="PF02463">
    <property type="entry name" value="SMC_N"/>
    <property type="match status" value="1"/>
</dbReference>
<dbReference type="InterPro" id="IPR036277">
    <property type="entry name" value="SMC_hinge_sf"/>
</dbReference>
<protein>
    <recommendedName>
        <fullName evidence="6">Chromosome partition protein Smc</fullName>
    </recommendedName>
</protein>
<sequence>MLRAVYIKGFKTFARPVRMPLEGGVTAVVGPNGSGKSNITDAVLFALGEGSPALLRAGTLGDLIFSGSESLGATNVAEVTLVLDNRGGEVSLPYEEVSLSRRISREGRTEYRINGARARLQDVRSVAGEAGLGRHSILRQGAVDAIVSGGAEACRQAVEEAAGLGVYRRRRVAAARRLEKADEQLERSRSIEAELAEQLRRIESEAAAAREYRRVEARYRSLSLAWLHGRIRRGTGGVEERIVAEKERLAGLAEEVEAVGREEASLAGELKRSEGQMLAVERVVESLEEVGERLRACSMAAERNVLKLESRGSDRESRDRLVRRLDEERVRVAREVGRLRERYAGAEAEHERAEAERIEAGRAAGEASKRGDLAERSRNEAASRLDRFAARLAALDSVRETRPLSRETLAAVAGAVRRLEEADVVESGASDEVKGAVAKLRSHLSELDAGINRRRGVLASAEGRIAARVKSLRAPLPADTGPRLYEVVRARPGYEFAVEAALSEYGGGVLAAGVAEGVRIVSENERVAVRLDASGVEGDHAPPEGKPLLECVEVLDERYRGAVERLLGGTFVVEDAGASELTNGHVAVTRAGLRLTRTSVSLVKAGRFTGEARLAAAVAFLRELESGPAALLAEVGTRLGRTSRELQGLERRVREVVELGGRAGRVRERLVKEASRRHRALVAGLEESARRENEVAGLRREVEAAELELREAEREAEEARRARSGAVRRRDAAEVRAGRTGRTLRGLRRALTEGARRVDGISSRLERASTVSASDREETDRLATRIVEVAKTISDEVSRRQKRVRLGRAELGETYRRLSGRQNELARRAAEVRSKETAARERIESLEAERERARRAVSEAEAEVREEWAATPEDAAREAEAVREELGAEGSDGSDARYEERLEKERAKLARRLKRFGDVNLLALTQEAEVRERHDTIRDQRTDAEAAAEEIRQIIATVDREIENRFSRTFERVRTTFAETVPRMLSGGSGSLELSEAGVEISVRLGRKGWRSLKVLSGGERSLLALSFLFSILLSRGEGKRTFCILDEAEAALDDVNLARFLAVVDSQRENGQFILVTHQKRTMAAADVLYGVVQDASGATSVVSKRIQGEHEPSNGKILA</sequence>
<comment type="subunit">
    <text evidence="6">Homodimer.</text>
</comment>
<dbReference type="Pfam" id="PF06470">
    <property type="entry name" value="SMC_hinge"/>
    <property type="match status" value="1"/>
</dbReference>
<keyword evidence="2 6" id="KW-0547">Nucleotide-binding</keyword>
<feature type="compositionally biased region" description="Basic and acidic residues" evidence="7">
    <location>
        <begin position="367"/>
        <end position="378"/>
    </location>
</feature>
<comment type="domain">
    <text evidence="6">Contains large globular domains required for ATP hydrolysis at each terminus and a third globular domain forming a flexible hinge near the middle of the molecule. These domains are separated by coiled-coil structures.</text>
</comment>
<evidence type="ECO:0000256" key="1">
    <source>
        <dbReference type="ARBA" id="ARBA00022490"/>
    </source>
</evidence>
<feature type="coiled-coil region" evidence="6">
    <location>
        <begin position="178"/>
        <end position="212"/>
    </location>
</feature>
<gene>
    <name evidence="6" type="primary">smc</name>
    <name evidence="9" type="ORF">SIL72_08570</name>
</gene>
<feature type="region of interest" description="Disordered" evidence="7">
    <location>
        <begin position="864"/>
        <end position="897"/>
    </location>
</feature>
<feature type="domain" description="SMC hinge" evidence="8">
    <location>
        <begin position="478"/>
        <end position="582"/>
    </location>
</feature>